<evidence type="ECO:0000313" key="2">
    <source>
        <dbReference type="Proteomes" id="UP001172386"/>
    </source>
</evidence>
<comment type="caution">
    <text evidence="1">The sequence shown here is derived from an EMBL/GenBank/DDBJ whole genome shotgun (WGS) entry which is preliminary data.</text>
</comment>
<proteinExistence type="predicted"/>
<keyword evidence="2" id="KW-1185">Reference proteome</keyword>
<gene>
    <name evidence="1" type="ORF">H2198_000148</name>
</gene>
<name>A0ACC3AKR0_9EURO</name>
<protein>
    <submittedName>
        <fullName evidence="1">Uncharacterized protein</fullName>
    </submittedName>
</protein>
<dbReference type="Proteomes" id="UP001172386">
    <property type="component" value="Unassembled WGS sequence"/>
</dbReference>
<reference evidence="1" key="1">
    <citation type="submission" date="2022-10" db="EMBL/GenBank/DDBJ databases">
        <title>Culturing micro-colonial fungi from biological soil crusts in the Mojave desert and describing Neophaeococcomyces mojavensis, and introducing the new genera and species Taxawa tesnikishii.</title>
        <authorList>
            <person name="Kurbessoian T."/>
            <person name="Stajich J.E."/>
        </authorList>
    </citation>
    <scope>NUCLEOTIDE SEQUENCE</scope>
    <source>
        <strain evidence="1">JES_112</strain>
    </source>
</reference>
<sequence length="419" mass="43942">MSLLFDPIQSGIDSLLAPFTSTSTTTDSSDDVRPITTATATTTASSIVVITPSPSSSSETSTSSSVSTKSTAKSTTDKSTTSDSTSSSSRKASSTSSSQSSSSTLTQTTLSTSTISTSTSSTTDSSTSSSSTSLTTSTSTSTSTPVPIPSAPPAASANSNTAPPTSGSNISTAGIIVAIIFAVALVISILWLTIRFCPPIRNRIDAWTERRRDERSYREALDGPAVPAKDFEPSSAASERSAPRDKYFSFFALGRNPRIEQQEVVHHQYISPNSASTPRGHGLGLGRVSLLRNHSLLRKVGHDVPPHIPSSTTRTHFGSQVPVQMQKATSARVVEVKKKPLPMPTLAPTQERAMTGMGGASERSLQMPGMTRDRNSPLPRLYVDIPETGKIGDVTRGSQIGLAVTSKSPAPSSGLGYRV</sequence>
<accession>A0ACC3AKR0</accession>
<dbReference type="EMBL" id="JAPDRQ010000002">
    <property type="protein sequence ID" value="KAJ9664497.1"/>
    <property type="molecule type" value="Genomic_DNA"/>
</dbReference>
<organism evidence="1 2">
    <name type="scientific">Neophaeococcomyces mojaviensis</name>
    <dbReference type="NCBI Taxonomy" id="3383035"/>
    <lineage>
        <taxon>Eukaryota</taxon>
        <taxon>Fungi</taxon>
        <taxon>Dikarya</taxon>
        <taxon>Ascomycota</taxon>
        <taxon>Pezizomycotina</taxon>
        <taxon>Eurotiomycetes</taxon>
        <taxon>Chaetothyriomycetidae</taxon>
        <taxon>Chaetothyriales</taxon>
        <taxon>Chaetothyriales incertae sedis</taxon>
        <taxon>Neophaeococcomyces</taxon>
    </lineage>
</organism>
<evidence type="ECO:0000313" key="1">
    <source>
        <dbReference type="EMBL" id="KAJ9664497.1"/>
    </source>
</evidence>